<keyword evidence="2" id="KW-1185">Reference proteome</keyword>
<evidence type="ECO:0000313" key="2">
    <source>
        <dbReference type="Proteomes" id="UP001235094"/>
    </source>
</evidence>
<comment type="caution">
    <text evidence="1">The sequence shown here is derived from an EMBL/GenBank/DDBJ whole genome shotgun (WGS) entry which is preliminary data.</text>
</comment>
<dbReference type="Proteomes" id="UP001235094">
    <property type="component" value="Unassembled WGS sequence"/>
</dbReference>
<sequence>MLELRPNCECCDRDLPPATREAVICTFECTFCADCARDVLGGICPNCGGELVRRPIRPATALARNPASTERVFNPDCRRAAG</sequence>
<dbReference type="InterPro" id="IPR010696">
    <property type="entry name" value="DUF1272"/>
</dbReference>
<gene>
    <name evidence="1" type="ORF">QOZ99_002905</name>
</gene>
<dbReference type="Pfam" id="PF06906">
    <property type="entry name" value="DUF1272"/>
    <property type="match status" value="1"/>
</dbReference>
<evidence type="ECO:0000313" key="1">
    <source>
        <dbReference type="EMBL" id="MDQ0512005.1"/>
    </source>
</evidence>
<evidence type="ECO:0008006" key="3">
    <source>
        <dbReference type="Google" id="ProtNLM"/>
    </source>
</evidence>
<name>A0ABU0LTH6_9HYPH</name>
<accession>A0ABU0LTH6</accession>
<dbReference type="EMBL" id="JAUSVR010000009">
    <property type="protein sequence ID" value="MDQ0512005.1"/>
    <property type="molecule type" value="Genomic_DNA"/>
</dbReference>
<protein>
    <recommendedName>
        <fullName evidence="3">DUF1272 domain-containing protein</fullName>
    </recommendedName>
</protein>
<dbReference type="RefSeq" id="WP_306890690.1">
    <property type="nucleotide sequence ID" value="NZ_JAUSVR010000009.1"/>
</dbReference>
<reference evidence="1 2" key="1">
    <citation type="submission" date="2023-07" db="EMBL/GenBank/DDBJ databases">
        <title>Genomic Encyclopedia of Type Strains, Phase IV (KMG-IV): sequencing the most valuable type-strain genomes for metagenomic binning, comparative biology and taxonomic classification.</title>
        <authorList>
            <person name="Goeker M."/>
        </authorList>
    </citation>
    <scope>NUCLEOTIDE SEQUENCE [LARGE SCALE GENOMIC DNA]</scope>
    <source>
        <strain evidence="1 2">DSM 15561</strain>
    </source>
</reference>
<organism evidence="1 2">
    <name type="scientific">Ancylobacter amanitiformis</name>
    <dbReference type="NCBI Taxonomy" id="217069"/>
    <lineage>
        <taxon>Bacteria</taxon>
        <taxon>Pseudomonadati</taxon>
        <taxon>Pseudomonadota</taxon>
        <taxon>Alphaproteobacteria</taxon>
        <taxon>Hyphomicrobiales</taxon>
        <taxon>Xanthobacteraceae</taxon>
        <taxon>Ancylobacter</taxon>
    </lineage>
</organism>
<proteinExistence type="predicted"/>